<organism evidence="3 4">
    <name type="scientific">Anopheles farauti</name>
    <dbReference type="NCBI Taxonomy" id="69004"/>
    <lineage>
        <taxon>Eukaryota</taxon>
        <taxon>Metazoa</taxon>
        <taxon>Ecdysozoa</taxon>
        <taxon>Arthropoda</taxon>
        <taxon>Hexapoda</taxon>
        <taxon>Insecta</taxon>
        <taxon>Pterygota</taxon>
        <taxon>Neoptera</taxon>
        <taxon>Endopterygota</taxon>
        <taxon>Diptera</taxon>
        <taxon>Nematocera</taxon>
        <taxon>Culicoidea</taxon>
        <taxon>Culicidae</taxon>
        <taxon>Anophelinae</taxon>
        <taxon>Anopheles</taxon>
    </lineage>
</organism>
<evidence type="ECO:0008006" key="5">
    <source>
        <dbReference type="Google" id="ProtNLM"/>
    </source>
</evidence>
<dbReference type="VEuPathDB" id="VectorBase:AFAF001245"/>
<keyword evidence="4" id="KW-1185">Reference proteome</keyword>
<evidence type="ECO:0000256" key="1">
    <source>
        <dbReference type="ARBA" id="ARBA00022614"/>
    </source>
</evidence>
<protein>
    <recommendedName>
        <fullName evidence="5">Leucine rich immune protein (Coil-less)</fullName>
    </recommendedName>
</protein>
<dbReference type="InterPro" id="IPR003591">
    <property type="entry name" value="Leu-rich_rpt_typical-subtyp"/>
</dbReference>
<evidence type="ECO:0000256" key="2">
    <source>
        <dbReference type="ARBA" id="ARBA00022737"/>
    </source>
</evidence>
<keyword evidence="1" id="KW-0433">Leucine-rich repeat</keyword>
<accession>A0A182Q1I7</accession>
<dbReference type="EMBL" id="AXCN02001739">
    <property type="status" value="NOT_ANNOTATED_CDS"/>
    <property type="molecule type" value="Genomic_DNA"/>
</dbReference>
<proteinExistence type="predicted"/>
<dbReference type="PANTHER" id="PTHR24366">
    <property type="entry name" value="IG(IMMUNOGLOBULIN) AND LRR(LEUCINE RICH REPEAT) DOMAINS"/>
    <property type="match status" value="1"/>
</dbReference>
<name>A0A182Q1I7_9DIPT</name>
<dbReference type="Pfam" id="PF00560">
    <property type="entry name" value="LRR_1"/>
    <property type="match status" value="1"/>
</dbReference>
<dbReference type="InterPro" id="IPR032675">
    <property type="entry name" value="LRR_dom_sf"/>
</dbReference>
<dbReference type="PROSITE" id="PS51450">
    <property type="entry name" value="LRR"/>
    <property type="match status" value="2"/>
</dbReference>
<dbReference type="SUPFAM" id="SSF52058">
    <property type="entry name" value="L domain-like"/>
    <property type="match status" value="1"/>
</dbReference>
<dbReference type="SMART" id="SM00369">
    <property type="entry name" value="LRR_TYP"/>
    <property type="match status" value="3"/>
</dbReference>
<dbReference type="AlphaFoldDB" id="A0A182Q1I7"/>
<reference evidence="3" key="2">
    <citation type="submission" date="2020-05" db="UniProtKB">
        <authorList>
            <consortium name="EnsemblMetazoa"/>
        </authorList>
    </citation>
    <scope>IDENTIFICATION</scope>
    <source>
        <strain evidence="3">FAR1</strain>
    </source>
</reference>
<dbReference type="Pfam" id="PF13855">
    <property type="entry name" value="LRR_8"/>
    <property type="match status" value="1"/>
</dbReference>
<sequence length="321" mass="37626">MVLSYGNSAVRFGVRFWQRQSQIRKMSRKIVLCFLVAIAFGCTVGRKLECSEHRETECEISNFTIVESMDLSEWEFPDHPHLAFGTYPHSDDSTYVVTIDKQLADRLQSTEKLEIQNVSLQTMVLWTNLRTLDASHNYFFELIVEQGHNYQLRELNLSYNRFQSIDFVQALPALRTLDLRHNYLESLSFSLFDMATELWKLNLANNRIQTISTDGSLHLPRLATLLLHDNLLSVLDASEWRFSMLHELNVARNRLRYLSMCEVNHSFPHLQTLYMDENRWECGHLNATIRQLHQLGVKAMTYYNKEDEEHCSKSIDEICCY</sequence>
<evidence type="ECO:0000313" key="4">
    <source>
        <dbReference type="Proteomes" id="UP000075886"/>
    </source>
</evidence>
<evidence type="ECO:0000313" key="3">
    <source>
        <dbReference type="EnsemblMetazoa" id="AFAF001245-PA"/>
    </source>
</evidence>
<dbReference type="Proteomes" id="UP000075886">
    <property type="component" value="Unassembled WGS sequence"/>
</dbReference>
<dbReference type="Gene3D" id="3.80.10.10">
    <property type="entry name" value="Ribonuclease Inhibitor"/>
    <property type="match status" value="1"/>
</dbReference>
<reference evidence="4" key="1">
    <citation type="submission" date="2014-01" db="EMBL/GenBank/DDBJ databases">
        <title>The Genome Sequence of Anopheles farauti FAR1 (V2).</title>
        <authorList>
            <consortium name="The Broad Institute Genomics Platform"/>
            <person name="Neafsey D.E."/>
            <person name="Besansky N."/>
            <person name="Howell P."/>
            <person name="Walton C."/>
            <person name="Young S.K."/>
            <person name="Zeng Q."/>
            <person name="Gargeya S."/>
            <person name="Fitzgerald M."/>
            <person name="Haas B."/>
            <person name="Abouelleil A."/>
            <person name="Allen A.W."/>
            <person name="Alvarado L."/>
            <person name="Arachchi H.M."/>
            <person name="Berlin A.M."/>
            <person name="Chapman S.B."/>
            <person name="Gainer-Dewar J."/>
            <person name="Goldberg J."/>
            <person name="Griggs A."/>
            <person name="Gujja S."/>
            <person name="Hansen M."/>
            <person name="Howarth C."/>
            <person name="Imamovic A."/>
            <person name="Ireland A."/>
            <person name="Larimer J."/>
            <person name="McCowan C."/>
            <person name="Murphy C."/>
            <person name="Pearson M."/>
            <person name="Poon T.W."/>
            <person name="Priest M."/>
            <person name="Roberts A."/>
            <person name="Saif S."/>
            <person name="Shea T."/>
            <person name="Sisk P."/>
            <person name="Sykes S."/>
            <person name="Wortman J."/>
            <person name="Nusbaum C."/>
            <person name="Birren B."/>
        </authorList>
    </citation>
    <scope>NUCLEOTIDE SEQUENCE [LARGE SCALE GENOMIC DNA]</scope>
    <source>
        <strain evidence="4">FAR1</strain>
    </source>
</reference>
<dbReference type="InterPro" id="IPR001611">
    <property type="entry name" value="Leu-rich_rpt"/>
</dbReference>
<dbReference type="EnsemblMetazoa" id="AFAF001245-RA">
    <property type="protein sequence ID" value="AFAF001245-PA"/>
    <property type="gene ID" value="AFAF001245"/>
</dbReference>
<keyword evidence="2" id="KW-0677">Repeat</keyword>
<dbReference type="STRING" id="69004.A0A182Q1I7"/>
<dbReference type="PANTHER" id="PTHR24366:SF96">
    <property type="entry name" value="LEUCINE RICH REPEAT CONTAINING 53"/>
    <property type="match status" value="1"/>
</dbReference>